<accession>M1WSJ6</accession>
<dbReference type="STRING" id="1322246.BN4_11682"/>
<keyword evidence="3" id="KW-0677">Repeat</keyword>
<dbReference type="Pfam" id="PF02754">
    <property type="entry name" value="CCG"/>
    <property type="match status" value="2"/>
</dbReference>
<dbReference type="GO" id="GO:0051539">
    <property type="term" value="F:4 iron, 4 sulfur cluster binding"/>
    <property type="evidence" value="ECO:0007669"/>
    <property type="project" value="UniProtKB-KW"/>
</dbReference>
<keyword evidence="8" id="KW-1185">Reference proteome</keyword>
<dbReference type="InterPro" id="IPR017896">
    <property type="entry name" value="4Fe4S_Fe-S-bd"/>
</dbReference>
<dbReference type="eggNOG" id="COG0247">
    <property type="taxonomic scope" value="Bacteria"/>
</dbReference>
<keyword evidence="2" id="KW-0479">Metal-binding</keyword>
<dbReference type="InterPro" id="IPR009051">
    <property type="entry name" value="Helical_ferredxn"/>
</dbReference>
<evidence type="ECO:0000259" key="6">
    <source>
        <dbReference type="PROSITE" id="PS51379"/>
    </source>
</evidence>
<evidence type="ECO:0000256" key="2">
    <source>
        <dbReference type="ARBA" id="ARBA00022723"/>
    </source>
</evidence>
<dbReference type="Gene3D" id="1.10.1060.10">
    <property type="entry name" value="Alpha-helical ferredoxin"/>
    <property type="match status" value="1"/>
</dbReference>
<reference evidence="7 8" key="1">
    <citation type="journal article" date="2013" name="PLoS ONE">
        <title>The first genomic and proteomic characterization of a deep-sea sulfate reducer: insights into the piezophilic lifestyle of Desulfovibrio piezophilus.</title>
        <authorList>
            <person name="Pradel N."/>
            <person name="Ji B."/>
            <person name="Gimenez G."/>
            <person name="Talla E."/>
            <person name="Lenoble P."/>
            <person name="Garel M."/>
            <person name="Tamburini C."/>
            <person name="Fourquet P."/>
            <person name="Lebrun R."/>
            <person name="Bertin P."/>
            <person name="Denis Y."/>
            <person name="Pophillat M."/>
            <person name="Barbe V."/>
            <person name="Ollivier B."/>
            <person name="Dolla A."/>
        </authorList>
    </citation>
    <scope>NUCLEOTIDE SEQUENCE [LARGE SCALE GENOMIC DNA]</scope>
    <source>
        <strain evidence="8">DSM 10523 / SB164P1</strain>
    </source>
</reference>
<dbReference type="PATRIC" id="fig|879567.3.peg.1766"/>
<evidence type="ECO:0000256" key="4">
    <source>
        <dbReference type="ARBA" id="ARBA00023004"/>
    </source>
</evidence>
<sequence>MVRGGKVGTIMTRQCILCGKCLEVCPLLNATRREELGPRAKTELSAMLRDDELLLSGEDVTRLAGLCLGCHRCRKACSHGVDAPGMVSALRGAHPDFKRWLWKTWLTNAGSLWSSGSTVAKLIPKKFQPEKLGRHLKMLAGLKGGVGLEPCLSVRAFPKTYEETPVLLFAGCTANHVQKDWLASARFLLEGLGVHLLPDDFKCCGSGLRAAGCPHEAEDVARHNIQIWRAAGRPKVLVFCASCLAGLSDYDDFSNEPEKNLWQASLTPLAGWIGDVDFLIADDAPASLGYHRPCHHDAADSDFMFLKRILGGRLETASDKECCGFGGVMGLGAPELADQVTSQCWDRLGAMPVVVTGCSACAARLGATAPERVRVGHWLEMINRGSGGRVSSQT</sequence>
<evidence type="ECO:0000256" key="5">
    <source>
        <dbReference type="ARBA" id="ARBA00023014"/>
    </source>
</evidence>
<feature type="domain" description="4Fe-4S ferredoxin-type" evidence="6">
    <location>
        <begin position="6"/>
        <end position="36"/>
    </location>
</feature>
<dbReference type="Proteomes" id="UP000011724">
    <property type="component" value="Chromosome"/>
</dbReference>
<dbReference type="HOGENOM" id="CLU_727095_0_0_7"/>
<dbReference type="EMBL" id="FO203427">
    <property type="protein sequence ID" value="CCH48917.1"/>
    <property type="molecule type" value="Genomic_DNA"/>
</dbReference>
<name>M1WSJ6_PSEP2</name>
<dbReference type="BioCyc" id="DPIE1322246:BN4_RS08435-MONOMER"/>
<reference evidence="8" key="2">
    <citation type="journal article" date="2013" name="Stand. Genomic Sci.">
        <title>Complete genome sequence of Desulfocapsa sulfexigens, a marine deltaproteobacterium specialized in disproportionating inorganic sulfur compounds.</title>
        <authorList>
            <person name="Finster K.W."/>
            <person name="Kjeldsen K.U."/>
            <person name="Kube M."/>
            <person name="Reinhardt R."/>
            <person name="Mussmann M."/>
            <person name="Amann R."/>
            <person name="Schreiber L."/>
        </authorList>
    </citation>
    <scope>NUCLEOTIDE SEQUENCE [LARGE SCALE GENOMIC DNA]</scope>
    <source>
        <strain evidence="8">DSM 10523 / SB164P1</strain>
    </source>
</reference>
<dbReference type="AlphaFoldDB" id="M1WSJ6"/>
<keyword evidence="1" id="KW-0004">4Fe-4S</keyword>
<protein>
    <recommendedName>
        <fullName evidence="6">4Fe-4S ferredoxin-type domain-containing protein</fullName>
    </recommendedName>
</protein>
<evidence type="ECO:0000256" key="1">
    <source>
        <dbReference type="ARBA" id="ARBA00022485"/>
    </source>
</evidence>
<dbReference type="GO" id="GO:0016491">
    <property type="term" value="F:oxidoreductase activity"/>
    <property type="evidence" value="ECO:0007669"/>
    <property type="project" value="UniProtKB-ARBA"/>
</dbReference>
<dbReference type="SUPFAM" id="SSF46548">
    <property type="entry name" value="alpha-helical ferredoxin"/>
    <property type="match status" value="1"/>
</dbReference>
<evidence type="ECO:0000313" key="8">
    <source>
        <dbReference type="Proteomes" id="UP000011724"/>
    </source>
</evidence>
<dbReference type="GO" id="GO:0046872">
    <property type="term" value="F:metal ion binding"/>
    <property type="evidence" value="ECO:0007669"/>
    <property type="project" value="UniProtKB-KW"/>
</dbReference>
<dbReference type="InterPro" id="IPR017900">
    <property type="entry name" value="4Fe4S_Fe_S_CS"/>
</dbReference>
<dbReference type="PANTHER" id="PTHR32479:SF17">
    <property type="entry name" value="GLYCOLATE OXIDASE IRON-SULFUR SUBUNIT"/>
    <property type="match status" value="1"/>
</dbReference>
<dbReference type="KEGG" id="dpi:BN4_11682"/>
<dbReference type="PROSITE" id="PS51379">
    <property type="entry name" value="4FE4S_FER_2"/>
    <property type="match status" value="1"/>
</dbReference>
<evidence type="ECO:0000256" key="3">
    <source>
        <dbReference type="ARBA" id="ARBA00022737"/>
    </source>
</evidence>
<keyword evidence="4" id="KW-0408">Iron</keyword>
<gene>
    <name evidence="7" type="ordered locus">BN4_11682</name>
</gene>
<dbReference type="PANTHER" id="PTHR32479">
    <property type="entry name" value="GLYCOLATE OXIDASE IRON-SULFUR SUBUNIT"/>
    <property type="match status" value="1"/>
</dbReference>
<dbReference type="InterPro" id="IPR004017">
    <property type="entry name" value="Cys_rich_dom"/>
</dbReference>
<proteinExistence type="predicted"/>
<dbReference type="Pfam" id="PF13183">
    <property type="entry name" value="Fer4_8"/>
    <property type="match status" value="1"/>
</dbReference>
<dbReference type="PROSITE" id="PS00198">
    <property type="entry name" value="4FE4S_FER_1"/>
    <property type="match status" value="1"/>
</dbReference>
<organism evidence="7 8">
    <name type="scientific">Pseudodesulfovibrio piezophilus (strain DSM 21447 / JCM 15486 / C1TLV30)</name>
    <name type="common">Desulfovibrio piezophilus</name>
    <dbReference type="NCBI Taxonomy" id="1322246"/>
    <lineage>
        <taxon>Bacteria</taxon>
        <taxon>Pseudomonadati</taxon>
        <taxon>Thermodesulfobacteriota</taxon>
        <taxon>Desulfovibrionia</taxon>
        <taxon>Desulfovibrionales</taxon>
        <taxon>Desulfovibrionaceae</taxon>
    </lineage>
</organism>
<keyword evidence="5" id="KW-0411">Iron-sulfur</keyword>
<evidence type="ECO:0000313" key="7">
    <source>
        <dbReference type="EMBL" id="CCH48917.1"/>
    </source>
</evidence>